<dbReference type="PANTHER" id="PTHR34824:SF1">
    <property type="entry name" value="HEAT-INDUCIBLE TRANSCRIPTION REPRESSOR HRCA"/>
    <property type="match status" value="1"/>
</dbReference>
<dbReference type="RefSeq" id="WP_078789820.1">
    <property type="nucleotide sequence ID" value="NZ_FUWR01000006.1"/>
</dbReference>
<dbReference type="Gene3D" id="3.30.390.60">
    <property type="entry name" value="Heat-inducible transcription repressor hrca homolog, domain 3"/>
    <property type="match status" value="1"/>
</dbReference>
<dbReference type="SUPFAM" id="SSF46785">
    <property type="entry name" value="Winged helix' DNA-binding domain"/>
    <property type="match status" value="1"/>
</dbReference>
<dbReference type="AlphaFoldDB" id="A0A1T4N4Z2"/>
<evidence type="ECO:0000256" key="3">
    <source>
        <dbReference type="ARBA" id="ARBA00023016"/>
    </source>
</evidence>
<dbReference type="EMBL" id="FUWR01000006">
    <property type="protein sequence ID" value="SJZ74196.1"/>
    <property type="molecule type" value="Genomic_DNA"/>
</dbReference>
<dbReference type="Pfam" id="PF03444">
    <property type="entry name" value="WHD_HrcA"/>
    <property type="match status" value="1"/>
</dbReference>
<evidence type="ECO:0000259" key="7">
    <source>
        <dbReference type="Pfam" id="PF03444"/>
    </source>
</evidence>
<keyword evidence="3 5" id="KW-0346">Stress response</keyword>
<evidence type="ECO:0000313" key="9">
    <source>
        <dbReference type="Proteomes" id="UP000190102"/>
    </source>
</evidence>
<dbReference type="InterPro" id="IPR002571">
    <property type="entry name" value="HrcA"/>
</dbReference>
<dbReference type="InterPro" id="IPR005104">
    <property type="entry name" value="WHTH_HrcA_DNA-bd"/>
</dbReference>
<dbReference type="STRING" id="115783.SAMN02745119_01519"/>
<gene>
    <name evidence="5" type="primary">hrcA</name>
    <name evidence="8" type="ORF">SAMN02745119_01519</name>
</gene>
<protein>
    <recommendedName>
        <fullName evidence="5">Heat-inducible transcription repressor HrcA</fullName>
    </recommendedName>
</protein>
<dbReference type="PIRSF" id="PIRSF005485">
    <property type="entry name" value="HrcA"/>
    <property type="match status" value="1"/>
</dbReference>
<name>A0A1T4N4Z2_9BACT</name>
<evidence type="ECO:0000256" key="1">
    <source>
        <dbReference type="ARBA" id="ARBA00022491"/>
    </source>
</evidence>
<dbReference type="SUPFAM" id="SSF55781">
    <property type="entry name" value="GAF domain-like"/>
    <property type="match status" value="1"/>
</dbReference>
<dbReference type="OrthoDB" id="9783139at2"/>
<dbReference type="PANTHER" id="PTHR34824">
    <property type="entry name" value="HEAT-INDUCIBLE TRANSCRIPTION REPRESSOR HRCA"/>
    <property type="match status" value="1"/>
</dbReference>
<keyword evidence="1 5" id="KW-0678">Repressor</keyword>
<evidence type="ECO:0000256" key="5">
    <source>
        <dbReference type="HAMAP-Rule" id="MF_00081"/>
    </source>
</evidence>
<feature type="domain" description="Heat-inducible transcription repressor HrcA C-terminal" evidence="6">
    <location>
        <begin position="109"/>
        <end position="327"/>
    </location>
</feature>
<dbReference type="GO" id="GO:0045892">
    <property type="term" value="P:negative regulation of DNA-templated transcription"/>
    <property type="evidence" value="ECO:0007669"/>
    <property type="project" value="UniProtKB-UniRule"/>
</dbReference>
<comment type="similarity">
    <text evidence="5">Belongs to the HrcA family.</text>
</comment>
<dbReference type="InterPro" id="IPR036390">
    <property type="entry name" value="WH_DNA-bd_sf"/>
</dbReference>
<dbReference type="InterPro" id="IPR021153">
    <property type="entry name" value="HrcA_C"/>
</dbReference>
<feature type="domain" description="Winged helix-turn-helix transcription repressor HrcA DNA-binding" evidence="7">
    <location>
        <begin position="6"/>
        <end position="75"/>
    </location>
</feature>
<evidence type="ECO:0000259" key="6">
    <source>
        <dbReference type="Pfam" id="PF01628"/>
    </source>
</evidence>
<dbReference type="Pfam" id="PF01628">
    <property type="entry name" value="HrcA"/>
    <property type="match status" value="1"/>
</dbReference>
<accession>A0A1T4N4Z2</accession>
<comment type="function">
    <text evidence="5">Negative regulator of class I heat shock genes (grpE-dnaK-dnaJ and groELS operons). Prevents heat-shock induction of these operons.</text>
</comment>
<dbReference type="GO" id="GO:0003677">
    <property type="term" value="F:DNA binding"/>
    <property type="evidence" value="ECO:0007669"/>
    <property type="project" value="InterPro"/>
</dbReference>
<dbReference type="HAMAP" id="MF_00081">
    <property type="entry name" value="HrcA"/>
    <property type="match status" value="1"/>
</dbReference>
<proteinExistence type="inferred from homology"/>
<organism evidence="8 9">
    <name type="scientific">Trichlorobacter thiogenes</name>
    <dbReference type="NCBI Taxonomy" id="115783"/>
    <lineage>
        <taxon>Bacteria</taxon>
        <taxon>Pseudomonadati</taxon>
        <taxon>Thermodesulfobacteriota</taxon>
        <taxon>Desulfuromonadia</taxon>
        <taxon>Geobacterales</taxon>
        <taxon>Geobacteraceae</taxon>
        <taxon>Trichlorobacter</taxon>
    </lineage>
</organism>
<reference evidence="9" key="1">
    <citation type="submission" date="2017-02" db="EMBL/GenBank/DDBJ databases">
        <authorList>
            <person name="Varghese N."/>
            <person name="Submissions S."/>
        </authorList>
    </citation>
    <scope>NUCLEOTIDE SEQUENCE [LARGE SCALE GENOMIC DNA]</scope>
    <source>
        <strain evidence="9">ATCC BAA-34</strain>
    </source>
</reference>
<keyword evidence="4 5" id="KW-0804">Transcription</keyword>
<dbReference type="Gene3D" id="3.30.450.40">
    <property type="match status" value="1"/>
</dbReference>
<dbReference type="InterPro" id="IPR036388">
    <property type="entry name" value="WH-like_DNA-bd_sf"/>
</dbReference>
<dbReference type="InterPro" id="IPR023120">
    <property type="entry name" value="WHTH_transcript_rep_HrcA_IDD"/>
</dbReference>
<dbReference type="NCBIfam" id="TIGR00331">
    <property type="entry name" value="hrcA"/>
    <property type="match status" value="1"/>
</dbReference>
<evidence type="ECO:0000256" key="4">
    <source>
        <dbReference type="ARBA" id="ARBA00023163"/>
    </source>
</evidence>
<evidence type="ECO:0000256" key="2">
    <source>
        <dbReference type="ARBA" id="ARBA00023015"/>
    </source>
</evidence>
<evidence type="ECO:0000313" key="8">
    <source>
        <dbReference type="EMBL" id="SJZ74196.1"/>
    </source>
</evidence>
<dbReference type="Proteomes" id="UP000190102">
    <property type="component" value="Unassembled WGS sequence"/>
</dbReference>
<keyword evidence="2 5" id="KW-0805">Transcription regulation</keyword>
<dbReference type="InterPro" id="IPR029016">
    <property type="entry name" value="GAF-like_dom_sf"/>
</dbReference>
<sequence>MVDLTLSQRSRQILEAIVEDYIATAEPVGSSAVARRHALSLSSATVRNVMASLEELGLLASPHTSAGRIPTDKGFRFYVDSLVGLRTITHTEKKEILKRCRETGGNLTDLLREASRTLSSLSNYTGIVVAPRFTTSLFRQIEFIKLGSRRVLAILVTCSGAVQNRIIEVDQDFMPEDLVRMSNYLNSTLEGLSISQVREKILAEMELEKNRYDQMMTKALSLSQQALPHEQDEVFITGQSRIFEQPEFNDVNKMREIFQAFEEKGRLAQLLGNCMQAQGVQIFIGSETPLKEIAGMSLITSTYMTDANTIGLMGVIGPTRMGYSSVIPIVDYTAQLVSRLLTER</sequence>
<dbReference type="Gene3D" id="1.10.10.10">
    <property type="entry name" value="Winged helix-like DNA-binding domain superfamily/Winged helix DNA-binding domain"/>
    <property type="match status" value="1"/>
</dbReference>
<keyword evidence="9" id="KW-1185">Reference proteome</keyword>